<keyword evidence="2" id="KW-1185">Reference proteome</keyword>
<reference evidence="1 2" key="1">
    <citation type="submission" date="2018-06" db="EMBL/GenBank/DDBJ databases">
        <title>Comparative genomics reveals the genomic features of Rhizophagus irregularis, R. cerebriforme, R. diaphanum and Gigaspora rosea, and their symbiotic lifestyle signature.</title>
        <authorList>
            <person name="Morin E."/>
            <person name="San Clemente H."/>
            <person name="Chen E.C.H."/>
            <person name="De La Providencia I."/>
            <person name="Hainaut M."/>
            <person name="Kuo A."/>
            <person name="Kohler A."/>
            <person name="Murat C."/>
            <person name="Tang N."/>
            <person name="Roy S."/>
            <person name="Loubradou J."/>
            <person name="Henrissat B."/>
            <person name="Grigoriev I.V."/>
            <person name="Corradi N."/>
            <person name="Roux C."/>
            <person name="Martin F.M."/>
        </authorList>
    </citation>
    <scope>NUCLEOTIDE SEQUENCE [LARGE SCALE GENOMIC DNA]</scope>
    <source>
        <strain evidence="1 2">DAOM 227022</strain>
    </source>
</reference>
<gene>
    <name evidence="1" type="ORF">C1645_822473</name>
</gene>
<sequence>MIRPSTKLEVALISHNIFSIKNLSIFPSIKIDIESYSDYNYILFKCERYEIILNENIINPTKEFEHAIEKALEKINDLPNWIKDTTNDNLEIIEFDDIIPLYKILKEKQQRRIDDILKDNFRIIITGITALKVLDNNNNIHYERIDLESSLKDENYEIFGSIISHDNIN</sequence>
<evidence type="ECO:0000313" key="1">
    <source>
        <dbReference type="EMBL" id="RIA91160.1"/>
    </source>
</evidence>
<dbReference type="Proteomes" id="UP000265703">
    <property type="component" value="Unassembled WGS sequence"/>
</dbReference>
<comment type="caution">
    <text evidence="1">The sequence shown here is derived from an EMBL/GenBank/DDBJ whole genome shotgun (WGS) entry which is preliminary data.</text>
</comment>
<dbReference type="OrthoDB" id="2399193at2759"/>
<name>A0A397SY86_9GLOM</name>
<dbReference type="AlphaFoldDB" id="A0A397SY86"/>
<dbReference type="EMBL" id="QKYT01000161">
    <property type="protein sequence ID" value="RIA91160.1"/>
    <property type="molecule type" value="Genomic_DNA"/>
</dbReference>
<protein>
    <submittedName>
        <fullName evidence="1">Uncharacterized protein</fullName>
    </submittedName>
</protein>
<evidence type="ECO:0000313" key="2">
    <source>
        <dbReference type="Proteomes" id="UP000265703"/>
    </source>
</evidence>
<organism evidence="1 2">
    <name type="scientific">Glomus cerebriforme</name>
    <dbReference type="NCBI Taxonomy" id="658196"/>
    <lineage>
        <taxon>Eukaryota</taxon>
        <taxon>Fungi</taxon>
        <taxon>Fungi incertae sedis</taxon>
        <taxon>Mucoromycota</taxon>
        <taxon>Glomeromycotina</taxon>
        <taxon>Glomeromycetes</taxon>
        <taxon>Glomerales</taxon>
        <taxon>Glomeraceae</taxon>
        <taxon>Glomus</taxon>
    </lineage>
</organism>
<proteinExistence type="predicted"/>
<accession>A0A397SY86</accession>